<dbReference type="Proteomes" id="UP000437017">
    <property type="component" value="Unassembled WGS sequence"/>
</dbReference>
<dbReference type="InterPro" id="IPR054696">
    <property type="entry name" value="GTP-eEF1A_C"/>
</dbReference>
<gene>
    <name evidence="2" type="ORF">E2I00_001017</name>
</gene>
<evidence type="ECO:0000259" key="1">
    <source>
        <dbReference type="Pfam" id="PF22594"/>
    </source>
</evidence>
<feature type="domain" description="GTP-eEF1A C-terminal" evidence="1">
    <location>
        <begin position="150"/>
        <end position="219"/>
    </location>
</feature>
<dbReference type="PANTHER" id="PTHR44830">
    <property type="entry name" value="ELONGATION FACTOR 1 ALPHA"/>
    <property type="match status" value="1"/>
</dbReference>
<dbReference type="InterPro" id="IPR009000">
    <property type="entry name" value="Transl_B-barrel_sf"/>
</dbReference>
<reference evidence="2 3" key="1">
    <citation type="journal article" date="2019" name="PLoS ONE">
        <title>Genomic analyses reveal an absence of contemporary introgressive admixture between fin whales and blue whales, despite known hybrids.</title>
        <authorList>
            <person name="Westbury M.V."/>
            <person name="Petersen B."/>
            <person name="Lorenzen E.D."/>
        </authorList>
    </citation>
    <scope>NUCLEOTIDE SEQUENCE [LARGE SCALE GENOMIC DNA]</scope>
    <source>
        <strain evidence="2">FinWhale-01</strain>
    </source>
</reference>
<dbReference type="Pfam" id="PF22594">
    <property type="entry name" value="GTP-eEF1A_C"/>
    <property type="match status" value="1"/>
</dbReference>
<accession>A0A643CD14</accession>
<evidence type="ECO:0000313" key="3">
    <source>
        <dbReference type="Proteomes" id="UP000437017"/>
    </source>
</evidence>
<organism evidence="2 3">
    <name type="scientific">Balaenoptera physalus</name>
    <name type="common">Fin whale</name>
    <name type="synonym">Balaena physalus</name>
    <dbReference type="NCBI Taxonomy" id="9770"/>
    <lineage>
        <taxon>Eukaryota</taxon>
        <taxon>Metazoa</taxon>
        <taxon>Chordata</taxon>
        <taxon>Craniata</taxon>
        <taxon>Vertebrata</taxon>
        <taxon>Euteleostomi</taxon>
        <taxon>Mammalia</taxon>
        <taxon>Eutheria</taxon>
        <taxon>Laurasiatheria</taxon>
        <taxon>Artiodactyla</taxon>
        <taxon>Whippomorpha</taxon>
        <taxon>Cetacea</taxon>
        <taxon>Mysticeti</taxon>
        <taxon>Balaenopteridae</taxon>
        <taxon>Balaenoptera</taxon>
    </lineage>
</organism>
<dbReference type="PANTHER" id="PTHR44830:SF1">
    <property type="entry name" value="TR-TYPE G DOMAIN-CONTAINING PROTEIN"/>
    <property type="match status" value="1"/>
</dbReference>
<dbReference type="SUPFAM" id="SSF50447">
    <property type="entry name" value="Translation proteins"/>
    <property type="match status" value="1"/>
</dbReference>
<comment type="caution">
    <text evidence="2">The sequence shown here is derived from an EMBL/GenBank/DDBJ whole genome shotgun (WGS) entry which is preliminary data.</text>
</comment>
<name>A0A643CD14_BALPH</name>
<dbReference type="Gene3D" id="2.40.30.10">
    <property type="entry name" value="Translation factors"/>
    <property type="match status" value="2"/>
</dbReference>
<dbReference type="EMBL" id="SGJD01001842">
    <property type="protein sequence ID" value="KAB0398012.1"/>
    <property type="molecule type" value="Genomic_DNA"/>
</dbReference>
<proteinExistence type="predicted"/>
<dbReference type="OrthoDB" id="10356974at2759"/>
<protein>
    <recommendedName>
        <fullName evidence="1">GTP-eEF1A C-terminal domain-containing protein</fullName>
    </recommendedName>
</protein>
<keyword evidence="3" id="KW-1185">Reference proteome</keyword>
<sequence length="242" mass="26359">MKIGYNPDTVASMPILVGMVTTCWSHGKSPIKMAMPVQPHRLKLWIAFCHQLIQLTNSFNIYKIDGIDTVPVEPDVLKPSMVVTLAPVNVIIEAKSDEMHHEALSEALPGDYVGFNIEKVSVKDIHHGNVGGVSKNDPPMEAADFRTIPNHPGQISAGYAPVWDCHPAHIACKFAELKEVDCRSEKKPEDGPRFLKSCEAAMVDTVPISPFAMDVIKTVAKKAAGASKVTKSAQKAQKAKLI</sequence>
<evidence type="ECO:0000313" key="2">
    <source>
        <dbReference type="EMBL" id="KAB0398012.1"/>
    </source>
</evidence>
<dbReference type="AlphaFoldDB" id="A0A643CD14"/>